<feature type="compositionally biased region" description="Polar residues" evidence="1">
    <location>
        <begin position="33"/>
        <end position="58"/>
    </location>
</feature>
<dbReference type="STRING" id="1504633.A0A2T7DKV8"/>
<gene>
    <name evidence="2" type="ORF">GQ55_5G276200</name>
</gene>
<feature type="compositionally biased region" description="Basic and acidic residues" evidence="1">
    <location>
        <begin position="91"/>
        <end position="103"/>
    </location>
</feature>
<reference evidence="2 3" key="1">
    <citation type="submission" date="2018-04" db="EMBL/GenBank/DDBJ databases">
        <title>WGS assembly of Panicum hallii var. hallii HAL2.</title>
        <authorList>
            <person name="Lovell J."/>
            <person name="Jenkins J."/>
            <person name="Lowry D."/>
            <person name="Mamidi S."/>
            <person name="Sreedasyam A."/>
            <person name="Weng X."/>
            <person name="Barry K."/>
            <person name="Bonette J."/>
            <person name="Campitelli B."/>
            <person name="Daum C."/>
            <person name="Gordon S."/>
            <person name="Gould B."/>
            <person name="Lipzen A."/>
            <person name="MacQueen A."/>
            <person name="Palacio-Mejia J."/>
            <person name="Plott C."/>
            <person name="Shakirov E."/>
            <person name="Shu S."/>
            <person name="Yoshinaga Y."/>
            <person name="Zane M."/>
            <person name="Rokhsar D."/>
            <person name="Grimwood J."/>
            <person name="Schmutz J."/>
            <person name="Juenger T."/>
        </authorList>
    </citation>
    <scope>NUCLEOTIDE SEQUENCE [LARGE SCALE GENOMIC DNA]</scope>
    <source>
        <strain evidence="3">cv. HAL2</strain>
    </source>
</reference>
<feature type="region of interest" description="Disordered" evidence="1">
    <location>
        <begin position="1"/>
        <end position="113"/>
    </location>
</feature>
<organism evidence="2 3">
    <name type="scientific">Panicum hallii var. hallii</name>
    <dbReference type="NCBI Taxonomy" id="1504633"/>
    <lineage>
        <taxon>Eukaryota</taxon>
        <taxon>Viridiplantae</taxon>
        <taxon>Streptophyta</taxon>
        <taxon>Embryophyta</taxon>
        <taxon>Tracheophyta</taxon>
        <taxon>Spermatophyta</taxon>
        <taxon>Magnoliopsida</taxon>
        <taxon>Liliopsida</taxon>
        <taxon>Poales</taxon>
        <taxon>Poaceae</taxon>
        <taxon>PACMAD clade</taxon>
        <taxon>Panicoideae</taxon>
        <taxon>Panicodae</taxon>
        <taxon>Paniceae</taxon>
        <taxon>Panicinae</taxon>
        <taxon>Panicum</taxon>
        <taxon>Panicum sect. Panicum</taxon>
    </lineage>
</organism>
<dbReference type="OrthoDB" id="678475at2759"/>
<feature type="compositionally biased region" description="Acidic residues" evidence="1">
    <location>
        <begin position="74"/>
        <end position="90"/>
    </location>
</feature>
<name>A0A2T7DKV8_9POAL</name>
<evidence type="ECO:0000313" key="3">
    <source>
        <dbReference type="Proteomes" id="UP000244336"/>
    </source>
</evidence>
<evidence type="ECO:0000256" key="1">
    <source>
        <dbReference type="SAM" id="MobiDB-lite"/>
    </source>
</evidence>
<sequence>MKRKKGGNAATDLKSFLQRAAAKKKPLEPEVVTPSTNESQMQIVVFQGQSTSGTNTIPSEIVRDEQRQPTDPPIIEDDESMPIDESESDDKDNNHYNIEHDPGMRAPISSYPVNDQDSVRRAYIALGPCRPNMRREAFPQHDCGGMRRF</sequence>
<dbReference type="Proteomes" id="UP000244336">
    <property type="component" value="Chromosome 5"/>
</dbReference>
<dbReference type="Gramene" id="PUZ56194">
    <property type="protein sequence ID" value="PUZ56194"/>
    <property type="gene ID" value="GQ55_5G276200"/>
</dbReference>
<accession>A0A2T7DKV8</accession>
<evidence type="ECO:0000313" key="2">
    <source>
        <dbReference type="EMBL" id="PUZ56194.1"/>
    </source>
</evidence>
<proteinExistence type="predicted"/>
<dbReference type="AlphaFoldDB" id="A0A2T7DKV8"/>
<dbReference type="EMBL" id="CM009753">
    <property type="protein sequence ID" value="PUZ56194.1"/>
    <property type="molecule type" value="Genomic_DNA"/>
</dbReference>
<protein>
    <submittedName>
        <fullName evidence="2">Uncharacterized protein</fullName>
    </submittedName>
</protein>
<keyword evidence="3" id="KW-1185">Reference proteome</keyword>